<dbReference type="AlphaFoldDB" id="A0A096BK13"/>
<dbReference type="RefSeq" id="WP_035162121.1">
    <property type="nucleotide sequence ID" value="NZ_AZTB01000007.1"/>
</dbReference>
<gene>
    <name evidence="1" type="ORF">Y919_02595</name>
</gene>
<evidence type="ECO:0008006" key="3">
    <source>
        <dbReference type="Google" id="ProtNLM"/>
    </source>
</evidence>
<evidence type="ECO:0000313" key="2">
    <source>
        <dbReference type="Proteomes" id="UP000029622"/>
    </source>
</evidence>
<dbReference type="STRING" id="1156417.Y919_02595"/>
<protein>
    <recommendedName>
        <fullName evidence="3">Phage head morphogenesis domain-containing protein</fullName>
    </recommendedName>
</protein>
<dbReference type="EMBL" id="AZTB01000007">
    <property type="protein sequence ID" value="KGG81073.1"/>
    <property type="molecule type" value="Genomic_DNA"/>
</dbReference>
<proteinExistence type="predicted"/>
<sequence>MRNNSEYQELINKARNNHLRLYESSYKEIRDIYKDVSKEFDIKYIQAKRGSLTERFAKDYMKVVNKQLKKMIIQIFLSDKKFIKKAAEYANEIQLSFFNILGQKYGMDIDRTFRTVLSRVPEEAVAEIMNGLMYHDNKGLSERIWIDAELMKKDIGYMLQKAIVEKKSVEEFAKDIQVYVNPDARITWEWNKVYPGVGKRKIEYNAQRLARTSINHAFFLSNVRSSMKNPFVEAMHWELSASHMVRQVIPFGEDECDIYANHDEGLGKGNFPIDKIPLPHPQCLCSQWPVIPKSIEEIGNEIRKWLDGESNSTLDSWYNEFGKEFAGLGKQNGTPYAFRKKESISNWLERQSRDIQISFLGGKKKWYLYNAGVLNEKDFSKPWKELKNDRNSAIIVVQRTLTDGFKWKKGKLEKHVNKRKKKGHIPSVWTEKDYQNRIMEIIQNKSSDVFLYYNKGFDQKYFVFGDKEWIAIIGENGIIDTAFPPDKGYDYYLNEQLTGINYMSTIEELYKND</sequence>
<accession>A0A096BK13</accession>
<organism evidence="1 2">
    <name type="scientific">Caloranaerobacter azorensis H53214</name>
    <dbReference type="NCBI Taxonomy" id="1156417"/>
    <lineage>
        <taxon>Bacteria</taxon>
        <taxon>Bacillati</taxon>
        <taxon>Bacillota</taxon>
        <taxon>Tissierellia</taxon>
        <taxon>Tissierellales</taxon>
        <taxon>Thermohalobacteraceae</taxon>
        <taxon>Caloranaerobacter</taxon>
    </lineage>
</organism>
<comment type="caution">
    <text evidence="1">The sequence shown here is derived from an EMBL/GenBank/DDBJ whole genome shotgun (WGS) entry which is preliminary data.</text>
</comment>
<name>A0A096BK13_9FIRM</name>
<reference evidence="1 2" key="1">
    <citation type="submission" date="2013-12" db="EMBL/GenBank/DDBJ databases">
        <title>Draft genome sequence of Caloranaerobacter sp. H53214.</title>
        <authorList>
            <person name="Jiang L.J."/>
            <person name="Shao Z.Z."/>
            <person name="Long M.N."/>
        </authorList>
    </citation>
    <scope>NUCLEOTIDE SEQUENCE [LARGE SCALE GENOMIC DNA]</scope>
    <source>
        <strain evidence="1 2">H53214</strain>
    </source>
</reference>
<dbReference type="Proteomes" id="UP000029622">
    <property type="component" value="Unassembled WGS sequence"/>
</dbReference>
<evidence type="ECO:0000313" key="1">
    <source>
        <dbReference type="EMBL" id="KGG81073.1"/>
    </source>
</evidence>